<protein>
    <submittedName>
        <fullName evidence="2">Uncharacterized protein</fullName>
    </submittedName>
</protein>
<evidence type="ECO:0000313" key="2">
    <source>
        <dbReference type="EMBL" id="MEI2453741.1"/>
    </source>
</evidence>
<dbReference type="EMBL" id="JBANDL010000002">
    <property type="protein sequence ID" value="MEI2453741.1"/>
    <property type="molecule type" value="Genomic_DNA"/>
</dbReference>
<feature type="region of interest" description="Disordered" evidence="1">
    <location>
        <begin position="1"/>
        <end position="21"/>
    </location>
</feature>
<comment type="caution">
    <text evidence="2">The sequence shown here is derived from an EMBL/GenBank/DDBJ whole genome shotgun (WGS) entry which is preliminary data.</text>
</comment>
<evidence type="ECO:0000256" key="1">
    <source>
        <dbReference type="SAM" id="MobiDB-lite"/>
    </source>
</evidence>
<proteinExistence type="predicted"/>
<dbReference type="Proteomes" id="UP001387215">
    <property type="component" value="Unassembled WGS sequence"/>
</dbReference>
<organism evidence="2 3">
    <name type="scientific">Lysobacter firmicutimachus</name>
    <dbReference type="NCBI Taxonomy" id="1792846"/>
    <lineage>
        <taxon>Bacteria</taxon>
        <taxon>Pseudomonadati</taxon>
        <taxon>Pseudomonadota</taxon>
        <taxon>Gammaproteobacteria</taxon>
        <taxon>Lysobacterales</taxon>
        <taxon>Lysobacteraceae</taxon>
        <taxon>Lysobacter</taxon>
    </lineage>
</organism>
<dbReference type="RefSeq" id="WP_336130986.1">
    <property type="nucleotide sequence ID" value="NZ_JBANDL010000002.1"/>
</dbReference>
<accession>A0ABU8D015</accession>
<reference evidence="2 3" key="1">
    <citation type="submission" date="2024-02" db="EMBL/GenBank/DDBJ databases">
        <title>Lysobacter Genome Sequencing and Mining.</title>
        <authorList>
            <person name="Bierman J."/>
            <person name="Walker M.C."/>
        </authorList>
    </citation>
    <scope>NUCLEOTIDE SEQUENCE [LARGE SCALE GENOMIC DNA]</scope>
    <source>
        <strain evidence="2 3">PB6250</strain>
    </source>
</reference>
<evidence type="ECO:0000313" key="3">
    <source>
        <dbReference type="Proteomes" id="UP001387215"/>
    </source>
</evidence>
<name>A0ABU8D015_9GAMM</name>
<gene>
    <name evidence="2" type="ORF">V2J18_03510</name>
</gene>
<keyword evidence="3" id="KW-1185">Reference proteome</keyword>
<sequence length="53" mass="5854">MRAGVLGRATSRRGFGESGDGRITSWGEEGDYVESLDYHDVLSKALRGRIRNV</sequence>